<protein>
    <recommendedName>
        <fullName evidence="6">THAP-type domain-containing protein</fullName>
    </recommendedName>
</protein>
<dbReference type="Proteomes" id="UP001652700">
    <property type="component" value="Unplaced"/>
</dbReference>
<accession>A0ABM5KKA2</accession>
<dbReference type="Pfam" id="PF05485">
    <property type="entry name" value="THAP"/>
    <property type="match status" value="1"/>
</dbReference>
<sequence>MGGSKCCVLSCKNTTNNSQYKFYRFPTIQHKLIQRERWISIVRQQNGYDRNWQPTTSQTICSAHFIGDKKGEEVLGPNYVPTIFSPVSLEHKLKQYACLNRHQRFIKRFVQKRCFKKRLQKRLQLILGKTPISSENELHVKSEIAANSMSENEYMLQDESVAGKGGSKNELIVDNKPTSYENEIYLKSEIDSISDNKCDMIQDESSKCDKACQVDIFVHCDSVERLLCCNRFIFGLNSCDAETQTEINVPQSELIINIKKEFDQECDTPSKDLVDAAFRTDFPYNDKTRFEVTFIKDEQ</sequence>
<keyword evidence="1" id="KW-0479">Metal-binding</keyword>
<keyword evidence="4 5" id="KW-0238">DNA-binding</keyword>
<keyword evidence="2 5" id="KW-0863">Zinc-finger</keyword>
<evidence type="ECO:0000256" key="5">
    <source>
        <dbReference type="PROSITE-ProRule" id="PRU00309"/>
    </source>
</evidence>
<dbReference type="PROSITE" id="PS50950">
    <property type="entry name" value="ZF_THAP"/>
    <property type="match status" value="1"/>
</dbReference>
<dbReference type="GeneID" id="126887257"/>
<dbReference type="SUPFAM" id="SSF57716">
    <property type="entry name" value="Glucocorticoid receptor-like (DNA-binding domain)"/>
    <property type="match status" value="1"/>
</dbReference>
<reference evidence="7" key="1">
    <citation type="submission" date="2025-05" db="UniProtKB">
        <authorList>
            <consortium name="EnsemblMetazoa"/>
        </authorList>
    </citation>
    <scope>IDENTIFICATION</scope>
</reference>
<evidence type="ECO:0000259" key="6">
    <source>
        <dbReference type="PROSITE" id="PS50950"/>
    </source>
</evidence>
<evidence type="ECO:0000256" key="3">
    <source>
        <dbReference type="ARBA" id="ARBA00022833"/>
    </source>
</evidence>
<organism evidence="7 8">
    <name type="scientific">Diabrotica virgifera virgifera</name>
    <name type="common">western corn rootworm</name>
    <dbReference type="NCBI Taxonomy" id="50390"/>
    <lineage>
        <taxon>Eukaryota</taxon>
        <taxon>Metazoa</taxon>
        <taxon>Ecdysozoa</taxon>
        <taxon>Arthropoda</taxon>
        <taxon>Hexapoda</taxon>
        <taxon>Insecta</taxon>
        <taxon>Pterygota</taxon>
        <taxon>Neoptera</taxon>
        <taxon>Endopterygota</taxon>
        <taxon>Coleoptera</taxon>
        <taxon>Polyphaga</taxon>
        <taxon>Cucujiformia</taxon>
        <taxon>Chrysomeloidea</taxon>
        <taxon>Chrysomelidae</taxon>
        <taxon>Galerucinae</taxon>
        <taxon>Diabroticina</taxon>
        <taxon>Diabroticites</taxon>
        <taxon>Diabrotica</taxon>
    </lineage>
</organism>
<keyword evidence="8" id="KW-1185">Reference proteome</keyword>
<evidence type="ECO:0000256" key="1">
    <source>
        <dbReference type="ARBA" id="ARBA00022723"/>
    </source>
</evidence>
<keyword evidence="3" id="KW-0862">Zinc</keyword>
<dbReference type="EnsemblMetazoa" id="XM_050654675.1">
    <property type="protein sequence ID" value="XP_050510632.1"/>
    <property type="gene ID" value="LOC126887257"/>
</dbReference>
<evidence type="ECO:0000313" key="8">
    <source>
        <dbReference type="Proteomes" id="UP001652700"/>
    </source>
</evidence>
<dbReference type="RefSeq" id="XP_050510632.1">
    <property type="nucleotide sequence ID" value="XM_050654675.1"/>
</dbReference>
<feature type="domain" description="THAP-type" evidence="6">
    <location>
        <begin position="1"/>
        <end position="84"/>
    </location>
</feature>
<dbReference type="InterPro" id="IPR006612">
    <property type="entry name" value="THAP_Znf"/>
</dbReference>
<dbReference type="SMART" id="SM00980">
    <property type="entry name" value="THAP"/>
    <property type="match status" value="1"/>
</dbReference>
<name>A0ABM5KKA2_DIAVI</name>
<evidence type="ECO:0000256" key="2">
    <source>
        <dbReference type="ARBA" id="ARBA00022771"/>
    </source>
</evidence>
<evidence type="ECO:0000313" key="7">
    <source>
        <dbReference type="EnsemblMetazoa" id="XP_050510632.1"/>
    </source>
</evidence>
<proteinExistence type="predicted"/>
<evidence type="ECO:0000256" key="4">
    <source>
        <dbReference type="ARBA" id="ARBA00023125"/>
    </source>
</evidence>